<keyword evidence="2" id="KW-1185">Reference proteome</keyword>
<dbReference type="AlphaFoldDB" id="A0A7X3LVT6"/>
<organism evidence="1 2">
    <name type="scientific">Stappia sediminis</name>
    <dbReference type="NCBI Taxonomy" id="2692190"/>
    <lineage>
        <taxon>Bacteria</taxon>
        <taxon>Pseudomonadati</taxon>
        <taxon>Pseudomonadota</taxon>
        <taxon>Alphaproteobacteria</taxon>
        <taxon>Hyphomicrobiales</taxon>
        <taxon>Stappiaceae</taxon>
        <taxon>Stappia</taxon>
    </lineage>
</organism>
<dbReference type="Proteomes" id="UP000433101">
    <property type="component" value="Unassembled WGS sequence"/>
</dbReference>
<protein>
    <submittedName>
        <fullName evidence="1">Uncharacterized protein</fullName>
    </submittedName>
</protein>
<comment type="caution">
    <text evidence="1">The sequence shown here is derived from an EMBL/GenBank/DDBJ whole genome shotgun (WGS) entry which is preliminary data.</text>
</comment>
<reference evidence="1 2" key="1">
    <citation type="submission" date="2019-12" db="EMBL/GenBank/DDBJ databases">
        <authorList>
            <person name="Li M."/>
        </authorList>
    </citation>
    <scope>NUCLEOTIDE SEQUENCE [LARGE SCALE GENOMIC DNA]</scope>
    <source>
        <strain evidence="1 2">GBMRC 2046</strain>
    </source>
</reference>
<evidence type="ECO:0000313" key="2">
    <source>
        <dbReference type="Proteomes" id="UP000433101"/>
    </source>
</evidence>
<accession>A0A7X3LVT6</accession>
<name>A0A7X3LVT6_9HYPH</name>
<proteinExistence type="predicted"/>
<gene>
    <name evidence="1" type="ORF">GR183_14085</name>
</gene>
<sequence>MSDLDLTDEAEFDDAPLTDEEVRQAAFGYISEAWADARADGVDTDAVAHAALFTALIDLVQTYGEDAVAKLAEGLPDRIRRGDYTTDRTLQ</sequence>
<dbReference type="RefSeq" id="WP_160776266.1">
    <property type="nucleotide sequence ID" value="NZ_WUMV01000006.1"/>
</dbReference>
<dbReference type="EMBL" id="WUMV01000006">
    <property type="protein sequence ID" value="MXN66039.1"/>
    <property type="molecule type" value="Genomic_DNA"/>
</dbReference>
<evidence type="ECO:0000313" key="1">
    <source>
        <dbReference type="EMBL" id="MXN66039.1"/>
    </source>
</evidence>